<evidence type="ECO:0000313" key="3">
    <source>
        <dbReference type="Proteomes" id="UP000799753"/>
    </source>
</evidence>
<protein>
    <recommendedName>
        <fullName evidence="4">Secreted protein</fullName>
    </recommendedName>
</protein>
<organism evidence="2 3">
    <name type="scientific">Massarina eburnea CBS 473.64</name>
    <dbReference type="NCBI Taxonomy" id="1395130"/>
    <lineage>
        <taxon>Eukaryota</taxon>
        <taxon>Fungi</taxon>
        <taxon>Dikarya</taxon>
        <taxon>Ascomycota</taxon>
        <taxon>Pezizomycotina</taxon>
        <taxon>Dothideomycetes</taxon>
        <taxon>Pleosporomycetidae</taxon>
        <taxon>Pleosporales</taxon>
        <taxon>Massarineae</taxon>
        <taxon>Massarinaceae</taxon>
        <taxon>Massarina</taxon>
    </lineage>
</organism>
<evidence type="ECO:0000256" key="1">
    <source>
        <dbReference type="SAM" id="SignalP"/>
    </source>
</evidence>
<keyword evidence="3" id="KW-1185">Reference proteome</keyword>
<dbReference type="AlphaFoldDB" id="A0A6A6RI23"/>
<keyword evidence="1" id="KW-0732">Signal</keyword>
<dbReference type="Proteomes" id="UP000799753">
    <property type="component" value="Unassembled WGS sequence"/>
</dbReference>
<evidence type="ECO:0008006" key="4">
    <source>
        <dbReference type="Google" id="ProtNLM"/>
    </source>
</evidence>
<sequence>MFGNPPCSTSRATRGSATTMFSCMLLFFFSAPSDASFFQLSTRRVITASSRLTHRTWPPSSNHSSNSFVNLVSLRLSLRLCGRVTHIGSAS</sequence>
<feature type="chain" id="PRO_5025347785" description="Secreted protein" evidence="1">
    <location>
        <begin position="36"/>
        <end position="91"/>
    </location>
</feature>
<gene>
    <name evidence="2" type="ORF">P280DRAFT_232008</name>
</gene>
<evidence type="ECO:0000313" key="2">
    <source>
        <dbReference type="EMBL" id="KAF2634727.1"/>
    </source>
</evidence>
<proteinExistence type="predicted"/>
<accession>A0A6A6RI23</accession>
<dbReference type="EMBL" id="MU006815">
    <property type="protein sequence ID" value="KAF2634727.1"/>
    <property type="molecule type" value="Genomic_DNA"/>
</dbReference>
<name>A0A6A6RI23_9PLEO</name>
<reference evidence="2" key="1">
    <citation type="journal article" date="2020" name="Stud. Mycol.">
        <title>101 Dothideomycetes genomes: a test case for predicting lifestyles and emergence of pathogens.</title>
        <authorList>
            <person name="Haridas S."/>
            <person name="Albert R."/>
            <person name="Binder M."/>
            <person name="Bloem J."/>
            <person name="Labutti K."/>
            <person name="Salamov A."/>
            <person name="Andreopoulos B."/>
            <person name="Baker S."/>
            <person name="Barry K."/>
            <person name="Bills G."/>
            <person name="Bluhm B."/>
            <person name="Cannon C."/>
            <person name="Castanera R."/>
            <person name="Culley D."/>
            <person name="Daum C."/>
            <person name="Ezra D."/>
            <person name="Gonzalez J."/>
            <person name="Henrissat B."/>
            <person name="Kuo A."/>
            <person name="Liang C."/>
            <person name="Lipzen A."/>
            <person name="Lutzoni F."/>
            <person name="Magnuson J."/>
            <person name="Mondo S."/>
            <person name="Nolan M."/>
            <person name="Ohm R."/>
            <person name="Pangilinan J."/>
            <person name="Park H.-J."/>
            <person name="Ramirez L."/>
            <person name="Alfaro M."/>
            <person name="Sun H."/>
            <person name="Tritt A."/>
            <person name="Yoshinaga Y."/>
            <person name="Zwiers L.-H."/>
            <person name="Turgeon B."/>
            <person name="Goodwin S."/>
            <person name="Spatafora J."/>
            <person name="Crous P."/>
            <person name="Grigoriev I."/>
        </authorList>
    </citation>
    <scope>NUCLEOTIDE SEQUENCE</scope>
    <source>
        <strain evidence="2">CBS 473.64</strain>
    </source>
</reference>
<feature type="signal peptide" evidence="1">
    <location>
        <begin position="1"/>
        <end position="35"/>
    </location>
</feature>